<dbReference type="Gramene" id="Kaladp0101s0011.1.v1.1">
    <property type="protein sequence ID" value="Kaladp0101s0011.1.v1.1.CDS.1"/>
    <property type="gene ID" value="Kaladp0101s0011.v1.1"/>
</dbReference>
<dbReference type="PANTHER" id="PTHR33142">
    <property type="entry name" value="CYCLIN-DEPENDENT PROTEIN KINASE INHIBITOR SMR13"/>
    <property type="match status" value="1"/>
</dbReference>
<dbReference type="AlphaFoldDB" id="A0A7N0V5I3"/>
<dbReference type="GO" id="GO:0032875">
    <property type="term" value="P:regulation of DNA endoreduplication"/>
    <property type="evidence" value="ECO:0007669"/>
    <property type="project" value="InterPro"/>
</dbReference>
<keyword evidence="1" id="KW-0649">Protein kinase inhibitor</keyword>
<evidence type="ECO:0000256" key="3">
    <source>
        <dbReference type="SAM" id="MobiDB-lite"/>
    </source>
</evidence>
<dbReference type="EnsemblPlants" id="Kaladp0101s0011.1.v1.1">
    <property type="protein sequence ID" value="Kaladp0101s0011.1.v1.1.CDS.1"/>
    <property type="gene ID" value="Kaladp0101s0011.v1.1"/>
</dbReference>
<keyword evidence="5" id="KW-1185">Reference proteome</keyword>
<feature type="compositionally biased region" description="Basic and acidic residues" evidence="3">
    <location>
        <begin position="27"/>
        <end position="41"/>
    </location>
</feature>
<dbReference type="PANTHER" id="PTHR33142:SF13">
    <property type="entry name" value="CYCLIN-DEPENDENT PROTEIN KINASE INHIBITOR SMR1"/>
    <property type="match status" value="1"/>
</dbReference>
<evidence type="ECO:0000313" key="5">
    <source>
        <dbReference type="Proteomes" id="UP000594263"/>
    </source>
</evidence>
<proteinExistence type="predicted"/>
<organism evidence="4 5">
    <name type="scientific">Kalanchoe fedtschenkoi</name>
    <name type="common">Lavender scallops</name>
    <name type="synonym">South American air plant</name>
    <dbReference type="NCBI Taxonomy" id="63787"/>
    <lineage>
        <taxon>Eukaryota</taxon>
        <taxon>Viridiplantae</taxon>
        <taxon>Streptophyta</taxon>
        <taxon>Embryophyta</taxon>
        <taxon>Tracheophyta</taxon>
        <taxon>Spermatophyta</taxon>
        <taxon>Magnoliopsida</taxon>
        <taxon>eudicotyledons</taxon>
        <taxon>Gunneridae</taxon>
        <taxon>Pentapetalae</taxon>
        <taxon>Saxifragales</taxon>
        <taxon>Crassulaceae</taxon>
        <taxon>Kalanchoe</taxon>
    </lineage>
</organism>
<dbReference type="InterPro" id="IPR040389">
    <property type="entry name" value="SMR"/>
</dbReference>
<name>A0A7N0V5I3_KALFE</name>
<protein>
    <submittedName>
        <fullName evidence="4">Uncharacterized protein</fullName>
    </submittedName>
</protein>
<accession>A0A7N0V5I3</accession>
<dbReference type="Proteomes" id="UP000594263">
    <property type="component" value="Unplaced"/>
</dbReference>
<feature type="region of interest" description="Disordered" evidence="3">
    <location>
        <begin position="1"/>
        <end position="83"/>
    </location>
</feature>
<dbReference type="GO" id="GO:0004860">
    <property type="term" value="F:protein kinase inhibitor activity"/>
    <property type="evidence" value="ECO:0007669"/>
    <property type="project" value="UniProtKB-KW"/>
</dbReference>
<feature type="compositionally biased region" description="Basic and acidic residues" evidence="3">
    <location>
        <begin position="54"/>
        <end position="71"/>
    </location>
</feature>
<reference evidence="4" key="1">
    <citation type="submission" date="2021-01" db="UniProtKB">
        <authorList>
            <consortium name="EnsemblPlants"/>
        </authorList>
    </citation>
    <scope>IDENTIFICATION</scope>
</reference>
<keyword evidence="2" id="KW-0131">Cell cycle</keyword>
<sequence length="159" mass="17062">MSTHLQVLPELRSTSSAPLHAPAAGKENADCNKRSRTRPTEKFGGSGDNCCLKSSDESSKSCRTPESDANKIPKTLTCPPAPRKPIRRAAMSCKRKLMPEFEFVEADRRQEVDEFFKSSFDRISTAAAAAKRKIASPAAAVAVADSSSSSSSSVPCNQV</sequence>
<evidence type="ECO:0000313" key="4">
    <source>
        <dbReference type="EnsemblPlants" id="Kaladp0101s0011.1.v1.1.CDS.1"/>
    </source>
</evidence>
<evidence type="ECO:0000256" key="2">
    <source>
        <dbReference type="ARBA" id="ARBA00023306"/>
    </source>
</evidence>
<evidence type="ECO:0000256" key="1">
    <source>
        <dbReference type="ARBA" id="ARBA00023013"/>
    </source>
</evidence>